<feature type="transmembrane region" description="Helical" evidence="9">
    <location>
        <begin position="34"/>
        <end position="54"/>
    </location>
</feature>
<feature type="transmembrane region" description="Helical" evidence="9">
    <location>
        <begin position="283"/>
        <end position="310"/>
    </location>
</feature>
<feature type="transmembrane region" description="Helical" evidence="9">
    <location>
        <begin position="560"/>
        <end position="581"/>
    </location>
</feature>
<evidence type="ECO:0000256" key="7">
    <source>
        <dbReference type="ARBA" id="ARBA00023136"/>
    </source>
</evidence>
<proteinExistence type="predicted"/>
<feature type="domain" description="Tripartite ATP-independent periplasmic transporters DctQ component" evidence="10">
    <location>
        <begin position="47"/>
        <end position="174"/>
    </location>
</feature>
<feature type="transmembrane region" description="Helical" evidence="9">
    <location>
        <begin position="441"/>
        <end position="460"/>
    </location>
</feature>
<dbReference type="InterPro" id="IPR004681">
    <property type="entry name" value="TRAP_DctM"/>
</dbReference>
<feature type="transmembrane region" description="Helical" evidence="9">
    <location>
        <begin position="371"/>
        <end position="397"/>
    </location>
</feature>
<evidence type="ECO:0000256" key="3">
    <source>
        <dbReference type="ARBA" id="ARBA00022475"/>
    </source>
</evidence>
<evidence type="ECO:0000256" key="9">
    <source>
        <dbReference type="SAM" id="Phobius"/>
    </source>
</evidence>
<gene>
    <name evidence="12" type="primary">siaT_2</name>
    <name evidence="12" type="ORF">GMJLKIPL_5870</name>
</gene>
<evidence type="ECO:0000313" key="12">
    <source>
        <dbReference type="EMBL" id="GJE03913.1"/>
    </source>
</evidence>
<evidence type="ECO:0000256" key="6">
    <source>
        <dbReference type="ARBA" id="ARBA00022989"/>
    </source>
</evidence>
<dbReference type="InterPro" id="IPR010656">
    <property type="entry name" value="DctM"/>
</dbReference>
<feature type="transmembrane region" description="Helical" evidence="9">
    <location>
        <begin position="260"/>
        <end position="277"/>
    </location>
</feature>
<evidence type="ECO:0000256" key="5">
    <source>
        <dbReference type="ARBA" id="ARBA00022692"/>
    </source>
</evidence>
<feature type="transmembrane region" description="Helical" evidence="9">
    <location>
        <begin position="601"/>
        <end position="621"/>
    </location>
</feature>
<dbReference type="Pfam" id="PF04290">
    <property type="entry name" value="DctQ"/>
    <property type="match status" value="1"/>
</dbReference>
<dbReference type="PANTHER" id="PTHR33362:SF2">
    <property type="entry name" value="TRAP TRANSPORTER LARGE PERMEASE PROTEIN"/>
    <property type="match status" value="1"/>
</dbReference>
<keyword evidence="6 9" id="KW-1133">Transmembrane helix</keyword>
<keyword evidence="3" id="KW-1003">Cell membrane</keyword>
<keyword evidence="7 9" id="KW-0472">Membrane</keyword>
<protein>
    <submittedName>
        <fullName evidence="12">Sialic acid TRAP transporter permease protein SiaT</fullName>
    </submittedName>
</protein>
<keyword evidence="5 9" id="KW-0812">Transmembrane</keyword>
<feature type="transmembrane region" description="Helical" evidence="9">
    <location>
        <begin position="472"/>
        <end position="498"/>
    </location>
</feature>
<evidence type="ECO:0000256" key="8">
    <source>
        <dbReference type="RuleBase" id="RU369079"/>
    </source>
</evidence>
<evidence type="ECO:0000313" key="13">
    <source>
        <dbReference type="Proteomes" id="UP001055153"/>
    </source>
</evidence>
<dbReference type="EMBL" id="BPQQ01000096">
    <property type="protein sequence ID" value="GJE03913.1"/>
    <property type="molecule type" value="Genomic_DNA"/>
</dbReference>
<feature type="transmembrane region" description="Helical" evidence="9">
    <location>
        <begin position="74"/>
        <end position="91"/>
    </location>
</feature>
<comment type="function">
    <text evidence="8">Part of the tripartite ATP-independent periplasmic (TRAP) transport system.</text>
</comment>
<evidence type="ECO:0000256" key="1">
    <source>
        <dbReference type="ARBA" id="ARBA00004429"/>
    </source>
</evidence>
<feature type="transmembrane region" description="Helical" evidence="9">
    <location>
        <begin position="342"/>
        <end position="365"/>
    </location>
</feature>
<feature type="transmembrane region" description="Helical" evidence="9">
    <location>
        <begin position="112"/>
        <end position="133"/>
    </location>
</feature>
<feature type="transmembrane region" description="Helical" evidence="9">
    <location>
        <begin position="418"/>
        <end position="435"/>
    </location>
</feature>
<comment type="caution">
    <text evidence="12">The sequence shown here is derived from an EMBL/GenBank/DDBJ whole genome shotgun (WGS) entry which is preliminary data.</text>
</comment>
<evidence type="ECO:0000256" key="4">
    <source>
        <dbReference type="ARBA" id="ARBA00022519"/>
    </source>
</evidence>
<evidence type="ECO:0000259" key="11">
    <source>
        <dbReference type="Pfam" id="PF06808"/>
    </source>
</evidence>
<organism evidence="12 13">
    <name type="scientific">Methylobacterium isbiliense</name>
    <dbReference type="NCBI Taxonomy" id="315478"/>
    <lineage>
        <taxon>Bacteria</taxon>
        <taxon>Pseudomonadati</taxon>
        <taxon>Pseudomonadota</taxon>
        <taxon>Alphaproteobacteria</taxon>
        <taxon>Hyphomicrobiales</taxon>
        <taxon>Methylobacteriaceae</taxon>
        <taxon>Methylobacterium</taxon>
    </lineage>
</organism>
<evidence type="ECO:0000256" key="2">
    <source>
        <dbReference type="ARBA" id="ARBA00022448"/>
    </source>
</evidence>
<keyword evidence="2 8" id="KW-0813">Transport</keyword>
<feature type="transmembrane region" description="Helical" evidence="9">
    <location>
        <begin position="153"/>
        <end position="171"/>
    </location>
</feature>
<name>A0ABQ4SNA8_9HYPH</name>
<reference evidence="12" key="2">
    <citation type="submission" date="2021-08" db="EMBL/GenBank/DDBJ databases">
        <authorList>
            <person name="Tani A."/>
            <person name="Ola A."/>
            <person name="Ogura Y."/>
            <person name="Katsura K."/>
            <person name="Hayashi T."/>
        </authorList>
    </citation>
    <scope>NUCLEOTIDE SEQUENCE</scope>
    <source>
        <strain evidence="12">DSM 17168</strain>
    </source>
</reference>
<reference evidence="12" key="1">
    <citation type="journal article" date="2021" name="Front. Microbiol.">
        <title>Comprehensive Comparative Genomics and Phenotyping of Methylobacterium Species.</title>
        <authorList>
            <person name="Alessa O."/>
            <person name="Ogura Y."/>
            <person name="Fujitani Y."/>
            <person name="Takami H."/>
            <person name="Hayashi T."/>
            <person name="Sahin N."/>
            <person name="Tani A."/>
        </authorList>
    </citation>
    <scope>NUCLEOTIDE SEQUENCE</scope>
    <source>
        <strain evidence="12">DSM 17168</strain>
    </source>
</reference>
<feature type="transmembrane region" description="Helical" evidence="9">
    <location>
        <begin position="178"/>
        <end position="196"/>
    </location>
</feature>
<keyword evidence="13" id="KW-1185">Reference proteome</keyword>
<dbReference type="Pfam" id="PF06808">
    <property type="entry name" value="DctM"/>
    <property type="match status" value="1"/>
</dbReference>
<comment type="subcellular location">
    <subcellularLocation>
        <location evidence="1 8">Cell inner membrane</location>
        <topology evidence="1 8">Multi-pass membrane protein</topology>
    </subcellularLocation>
</comment>
<keyword evidence="4 8" id="KW-0997">Cell inner membrane</keyword>
<accession>A0ABQ4SNA8</accession>
<dbReference type="PANTHER" id="PTHR33362">
    <property type="entry name" value="SIALIC ACID TRAP TRANSPORTER PERMEASE PROTEIN SIAT-RELATED"/>
    <property type="match status" value="1"/>
</dbReference>
<feature type="transmembrane region" description="Helical" evidence="9">
    <location>
        <begin position="518"/>
        <end position="548"/>
    </location>
</feature>
<dbReference type="InterPro" id="IPR055348">
    <property type="entry name" value="DctQ"/>
</dbReference>
<sequence>MSGVAATSSGAVAESGATPVSHPLDVVEAALGRVVDVAAAALLLADILLLGWAVTARYALNIPVTWVEEAATLVFLWFGMLGVAGALRRRIHLRLTFVLSRMRPDARQRTERLAHLVLLVFLLKLVVPTIALIELNHIVTSPNLGVPGSVPVAATLVSIALMGVFLLIQMWREMTKPAFALSVAGAALCALALELAPPFLADLGNLNLLLFFGLGVMTLIVIGVPIAFAFGASTVSYFALTSDLPLTVIVGRINEGMSHFILLTIPLFIFLGIQIQYTGMARAMINFVMALIGPARGGLSYVMLCAMYLVSGISGAKAADMAAIGPILAPAMKERGVRDGDTAALLAVSAAAAETIPPSLVLIIMGSVTGISIASLFVGGLVPAVVCMVALAVAVYARSRGERRGTDRRDLKVIGRTFVVAIPALALPLIIRAAVLEGVATATEVAVIGVAYVAVVGALMMRGVSLRRLGGILVETTALTGTIMIIIALAGAMSWALTQSGFADTLVAAMRQLPGGKVTFLAVSILAFVVFGSILEGIPAIVLFGPLLVPVAQSLGVHPVQYAMVVLLSMGLGLFSPPFGYGYYTACAITKTSPDEAMWNMVPYLGALLAAIVLVAAFPWLSIGFL</sequence>
<dbReference type="NCBIfam" id="TIGR00786">
    <property type="entry name" value="dctM"/>
    <property type="match status" value="1"/>
</dbReference>
<feature type="domain" description="TRAP C4-dicarboxylate transport system permease DctM subunit" evidence="11">
    <location>
        <begin position="216"/>
        <end position="621"/>
    </location>
</feature>
<evidence type="ECO:0000259" key="10">
    <source>
        <dbReference type="Pfam" id="PF04290"/>
    </source>
</evidence>
<feature type="transmembrane region" description="Helical" evidence="9">
    <location>
        <begin position="208"/>
        <end position="240"/>
    </location>
</feature>
<dbReference type="Proteomes" id="UP001055153">
    <property type="component" value="Unassembled WGS sequence"/>
</dbReference>